<dbReference type="InterPro" id="IPR008332">
    <property type="entry name" value="MethylG_MeTrfase_N"/>
</dbReference>
<dbReference type="Proteomes" id="UP000242861">
    <property type="component" value="Unassembled WGS sequence"/>
</dbReference>
<reference evidence="10" key="1">
    <citation type="submission" date="2017-12" db="EMBL/GenBank/DDBJ databases">
        <authorList>
            <person name="Yu X.-Y."/>
        </authorList>
    </citation>
    <scope>NUCLEOTIDE SEQUENCE [LARGE SCALE GENOMIC DNA]</scope>
    <source>
        <strain evidence="10">ZYSR67-Z</strain>
    </source>
</reference>
<dbReference type="SUPFAM" id="SSF46767">
    <property type="entry name" value="Methylated DNA-protein cysteine methyltransferase, C-terminal domain"/>
    <property type="match status" value="1"/>
</dbReference>
<evidence type="ECO:0000256" key="6">
    <source>
        <dbReference type="ARBA" id="ARBA00049348"/>
    </source>
</evidence>
<keyword evidence="3" id="KW-0808">Transferase</keyword>
<feature type="domain" description="Methylguanine DNA methyltransferase ribonuclease-like" evidence="8">
    <location>
        <begin position="10"/>
        <end position="85"/>
    </location>
</feature>
<name>A0A2I0CLA2_9PSED</name>
<dbReference type="PANTHER" id="PTHR10815:SF5">
    <property type="entry name" value="METHYLATED-DNA--PROTEIN-CYSTEINE METHYLTRANSFERASE"/>
    <property type="match status" value="1"/>
</dbReference>
<dbReference type="PROSITE" id="PS00374">
    <property type="entry name" value="MGMT"/>
    <property type="match status" value="1"/>
</dbReference>
<sequence length="173" mass="18224">METPGMTPTLHYQLAPCALGQLLLAASPRGIAWLALGDQPQALCAELLAAYPDAALCSDGSLHDALTAIQQYLQDPGHPPALPLDLTGTPYQQRVWSALQEIPCGRTESYSQLAARLGSHPRAVARACASNRVALLVPCHRVLAADGGLAGYRWGLARKAALLASEADGCTME</sequence>
<dbReference type="CDD" id="cd06445">
    <property type="entry name" value="ATase"/>
    <property type="match status" value="1"/>
</dbReference>
<dbReference type="Pfam" id="PF02870">
    <property type="entry name" value="Methyltransf_1N"/>
    <property type="match status" value="1"/>
</dbReference>
<dbReference type="GO" id="GO:0003908">
    <property type="term" value="F:methylated-DNA-[protein]-cysteine S-methyltransferase activity"/>
    <property type="evidence" value="ECO:0007669"/>
    <property type="project" value="UniProtKB-EC"/>
</dbReference>
<dbReference type="PANTHER" id="PTHR10815">
    <property type="entry name" value="METHYLATED-DNA--PROTEIN-CYSTEINE METHYLTRANSFERASE"/>
    <property type="match status" value="1"/>
</dbReference>
<comment type="catalytic activity">
    <reaction evidence="1">
        <text>a 4-O-methyl-thymidine in DNA + L-cysteinyl-[protein] = a thymidine in DNA + S-methyl-L-cysteinyl-[protein]</text>
        <dbReference type="Rhea" id="RHEA:53428"/>
        <dbReference type="Rhea" id="RHEA-COMP:10131"/>
        <dbReference type="Rhea" id="RHEA-COMP:10132"/>
        <dbReference type="Rhea" id="RHEA-COMP:13555"/>
        <dbReference type="Rhea" id="RHEA-COMP:13556"/>
        <dbReference type="ChEBI" id="CHEBI:29950"/>
        <dbReference type="ChEBI" id="CHEBI:82612"/>
        <dbReference type="ChEBI" id="CHEBI:137386"/>
        <dbReference type="ChEBI" id="CHEBI:137387"/>
        <dbReference type="EC" id="2.1.1.63"/>
    </reaction>
</comment>
<dbReference type="Pfam" id="PF01035">
    <property type="entry name" value="DNA_binding_1"/>
    <property type="match status" value="1"/>
</dbReference>
<evidence type="ECO:0000256" key="2">
    <source>
        <dbReference type="ARBA" id="ARBA00022603"/>
    </source>
</evidence>
<dbReference type="GO" id="GO:0032259">
    <property type="term" value="P:methylation"/>
    <property type="evidence" value="ECO:0007669"/>
    <property type="project" value="UniProtKB-KW"/>
</dbReference>
<evidence type="ECO:0000259" key="8">
    <source>
        <dbReference type="Pfam" id="PF02870"/>
    </source>
</evidence>
<evidence type="ECO:0000313" key="9">
    <source>
        <dbReference type="EMBL" id="PKF69930.1"/>
    </source>
</evidence>
<evidence type="ECO:0000256" key="4">
    <source>
        <dbReference type="ARBA" id="ARBA00022763"/>
    </source>
</evidence>
<evidence type="ECO:0000259" key="7">
    <source>
        <dbReference type="Pfam" id="PF01035"/>
    </source>
</evidence>
<dbReference type="InterPro" id="IPR036388">
    <property type="entry name" value="WH-like_DNA-bd_sf"/>
</dbReference>
<dbReference type="EMBL" id="PIYS01000032">
    <property type="protein sequence ID" value="PKF69930.1"/>
    <property type="molecule type" value="Genomic_DNA"/>
</dbReference>
<evidence type="ECO:0000256" key="1">
    <source>
        <dbReference type="ARBA" id="ARBA00001286"/>
    </source>
</evidence>
<proteinExistence type="predicted"/>
<evidence type="ECO:0000256" key="5">
    <source>
        <dbReference type="ARBA" id="ARBA00023204"/>
    </source>
</evidence>
<organism evidence="9 10">
    <name type="scientific">Pseudomonas fluvialis</name>
    <dbReference type="NCBI Taxonomy" id="1793966"/>
    <lineage>
        <taxon>Bacteria</taxon>
        <taxon>Pseudomonadati</taxon>
        <taxon>Pseudomonadota</taxon>
        <taxon>Gammaproteobacteria</taxon>
        <taxon>Pseudomonadales</taxon>
        <taxon>Pseudomonadaceae</taxon>
        <taxon>Pseudomonas</taxon>
    </lineage>
</organism>
<dbReference type="Gene3D" id="1.10.10.10">
    <property type="entry name" value="Winged helix-like DNA-binding domain superfamily/Winged helix DNA-binding domain"/>
    <property type="match status" value="1"/>
</dbReference>
<evidence type="ECO:0000313" key="10">
    <source>
        <dbReference type="Proteomes" id="UP000242861"/>
    </source>
</evidence>
<evidence type="ECO:0000256" key="3">
    <source>
        <dbReference type="ARBA" id="ARBA00022679"/>
    </source>
</evidence>
<feature type="domain" description="Methylated-DNA-[protein]-cysteine S-methyltransferase DNA binding" evidence="7">
    <location>
        <begin position="90"/>
        <end position="167"/>
    </location>
</feature>
<keyword evidence="5" id="KW-0234">DNA repair</keyword>
<keyword evidence="2" id="KW-0489">Methyltransferase</keyword>
<dbReference type="InterPro" id="IPR036217">
    <property type="entry name" value="MethylDNA_cys_MeTrfase_DNAb"/>
</dbReference>
<dbReference type="SUPFAM" id="SSF53155">
    <property type="entry name" value="Methylated DNA-protein cysteine methyltransferase domain"/>
    <property type="match status" value="1"/>
</dbReference>
<dbReference type="NCBIfam" id="TIGR00589">
    <property type="entry name" value="ogt"/>
    <property type="match status" value="1"/>
</dbReference>
<dbReference type="InterPro" id="IPR036631">
    <property type="entry name" value="MGMT_N_sf"/>
</dbReference>
<dbReference type="InterPro" id="IPR014048">
    <property type="entry name" value="MethylDNA_cys_MeTrfase_DNA-bd"/>
</dbReference>
<dbReference type="InterPro" id="IPR001497">
    <property type="entry name" value="MethylDNA_cys_MeTrfase_AS"/>
</dbReference>
<keyword evidence="4" id="KW-0227">DNA damage</keyword>
<dbReference type="AlphaFoldDB" id="A0A2I0CLA2"/>
<comment type="caution">
    <text evidence="9">The sequence shown here is derived from an EMBL/GenBank/DDBJ whole genome shotgun (WGS) entry which is preliminary data.</text>
</comment>
<dbReference type="GO" id="GO:0006281">
    <property type="term" value="P:DNA repair"/>
    <property type="evidence" value="ECO:0007669"/>
    <property type="project" value="UniProtKB-KW"/>
</dbReference>
<dbReference type="Gene3D" id="3.30.160.70">
    <property type="entry name" value="Methylated DNA-protein cysteine methyltransferase domain"/>
    <property type="match status" value="1"/>
</dbReference>
<protein>
    <submittedName>
        <fullName evidence="9">Uncharacterized protein</fullName>
    </submittedName>
</protein>
<comment type="catalytic activity">
    <reaction evidence="6">
        <text>a 6-O-methyl-2'-deoxyguanosine in DNA + L-cysteinyl-[protein] = S-methyl-L-cysteinyl-[protein] + a 2'-deoxyguanosine in DNA</text>
        <dbReference type="Rhea" id="RHEA:24000"/>
        <dbReference type="Rhea" id="RHEA-COMP:10131"/>
        <dbReference type="Rhea" id="RHEA-COMP:10132"/>
        <dbReference type="Rhea" id="RHEA-COMP:11367"/>
        <dbReference type="Rhea" id="RHEA-COMP:11368"/>
        <dbReference type="ChEBI" id="CHEBI:29950"/>
        <dbReference type="ChEBI" id="CHEBI:82612"/>
        <dbReference type="ChEBI" id="CHEBI:85445"/>
        <dbReference type="ChEBI" id="CHEBI:85448"/>
        <dbReference type="EC" id="2.1.1.63"/>
    </reaction>
</comment>
<gene>
    <name evidence="9" type="ORF">CW360_15595</name>
</gene>
<accession>A0A2I0CLA2</accession>